<evidence type="ECO:0000313" key="3">
    <source>
        <dbReference type="Proteomes" id="UP000025227"/>
    </source>
</evidence>
<evidence type="ECO:0000313" key="4">
    <source>
        <dbReference type="WBParaSite" id="HCON_00064250-00002"/>
    </source>
</evidence>
<feature type="compositionally biased region" description="Basic and acidic residues" evidence="1">
    <location>
        <begin position="95"/>
        <end position="114"/>
    </location>
</feature>
<feature type="signal peptide" evidence="2">
    <location>
        <begin position="1"/>
        <end position="20"/>
    </location>
</feature>
<dbReference type="WBParaSite" id="HCON_00064250-00002">
    <property type="protein sequence ID" value="HCON_00064250-00002"/>
    <property type="gene ID" value="HCON_00064250"/>
</dbReference>
<name>A0A7I5E898_HAECO</name>
<dbReference type="AlphaFoldDB" id="A0A7I5E898"/>
<protein>
    <submittedName>
        <fullName evidence="4">EGF-like domain-containing protein</fullName>
    </submittedName>
</protein>
<keyword evidence="3" id="KW-1185">Reference proteome</keyword>
<feature type="chain" id="PRO_5029810199" evidence="2">
    <location>
        <begin position="21"/>
        <end position="609"/>
    </location>
</feature>
<feature type="compositionally biased region" description="Basic and acidic residues" evidence="1">
    <location>
        <begin position="152"/>
        <end position="178"/>
    </location>
</feature>
<feature type="compositionally biased region" description="Acidic residues" evidence="1">
    <location>
        <begin position="131"/>
        <end position="151"/>
    </location>
</feature>
<evidence type="ECO:0000256" key="2">
    <source>
        <dbReference type="SAM" id="SignalP"/>
    </source>
</evidence>
<accession>A0A7I5E898</accession>
<proteinExistence type="predicted"/>
<feature type="compositionally biased region" description="Basic and acidic residues" evidence="1">
    <location>
        <begin position="67"/>
        <end position="77"/>
    </location>
</feature>
<feature type="compositionally biased region" description="Basic and acidic residues" evidence="1">
    <location>
        <begin position="214"/>
        <end position="285"/>
    </location>
</feature>
<dbReference type="Proteomes" id="UP000025227">
    <property type="component" value="Unplaced"/>
</dbReference>
<feature type="region of interest" description="Disordered" evidence="1">
    <location>
        <begin position="33"/>
        <end position="200"/>
    </location>
</feature>
<dbReference type="OMA" id="YYRENIH"/>
<evidence type="ECO:0000256" key="1">
    <source>
        <dbReference type="SAM" id="MobiDB-lite"/>
    </source>
</evidence>
<organism evidence="3 4">
    <name type="scientific">Haemonchus contortus</name>
    <name type="common">Barber pole worm</name>
    <dbReference type="NCBI Taxonomy" id="6289"/>
    <lineage>
        <taxon>Eukaryota</taxon>
        <taxon>Metazoa</taxon>
        <taxon>Ecdysozoa</taxon>
        <taxon>Nematoda</taxon>
        <taxon>Chromadorea</taxon>
        <taxon>Rhabditida</taxon>
        <taxon>Rhabditina</taxon>
        <taxon>Rhabditomorpha</taxon>
        <taxon>Strongyloidea</taxon>
        <taxon>Trichostrongylidae</taxon>
        <taxon>Haemonchus</taxon>
    </lineage>
</organism>
<feature type="compositionally biased region" description="Basic and acidic residues" evidence="1">
    <location>
        <begin position="42"/>
        <end position="53"/>
    </location>
</feature>
<sequence>MLLRLLLRLVVCSCLLVSDADENHTLHLLGTITTVPDPPETTIREGEKSDDTLPSRPHTQELMAQGDRAKDLSRETDESPSVNATFTDSVNSEPNAKEETKQEVPEPSKLHMLADEEQIGPLRSERHTWKEEEEEDPPNLEPVPSDEEEREELLSELHANEKMKREGAPQDKEARANEDNENGLFPFRPSVPMDTTVPGPSVLTAWEEREREDMFAWEPHVGEKLKRDDTLEVQKEDNSSVSREFADFDDSGHPADSDDSEHPADSNDSEHPEHTIIQMRPKEDDEYKDEDEDVTFEEDSTEDKRSHKHHGHTWKDHRENDDHYRENIHVEVRIREAECYSSHTESSFIVFLVALDFSHVYLSSVLIKSEKFTFDNVTNTHSYKGYLDKQKNFQELDECFQEGNIDCVPRADAVFIRFGSEPDDPWAIDQIDVDVKFYLGLEEDDWFEWHFEHALLLPCSSWLNERNTYQIGPRVGLFLKHPYYYMPRRNQRVRQAIPSPKDTGTGKEHLHVFLATDFKQNDLEKEIKNHGSQLGTVDGLHAMKHEEHFDYIFAIFNADCSKVKNWVKDVVQDTKDVVVALLRCQDKYTATITKNATYINDLTKISPTH</sequence>
<feature type="region of interest" description="Disordered" evidence="1">
    <location>
        <begin position="214"/>
        <end position="318"/>
    </location>
</feature>
<keyword evidence="2" id="KW-0732">Signal</keyword>
<feature type="compositionally biased region" description="Polar residues" evidence="1">
    <location>
        <begin position="79"/>
        <end position="94"/>
    </location>
</feature>
<dbReference type="OrthoDB" id="5838683at2759"/>
<feature type="compositionally biased region" description="Acidic residues" evidence="1">
    <location>
        <begin position="286"/>
        <end position="301"/>
    </location>
</feature>
<reference evidence="4" key="1">
    <citation type="submission" date="2020-12" db="UniProtKB">
        <authorList>
            <consortium name="WormBaseParasite"/>
        </authorList>
    </citation>
    <scope>IDENTIFICATION</scope>
    <source>
        <strain evidence="4">MHco3</strain>
    </source>
</reference>